<feature type="region of interest" description="Disordered" evidence="4">
    <location>
        <begin position="232"/>
        <end position="271"/>
    </location>
</feature>
<keyword evidence="2 3" id="KW-0694">RNA-binding</keyword>
<evidence type="ECO:0000259" key="5">
    <source>
        <dbReference type="PROSITE" id="PS50102"/>
    </source>
</evidence>
<dbReference type="CDD" id="cd12254">
    <property type="entry name" value="RRM_hnRNPH_ESRPs_RBM12_like"/>
    <property type="match status" value="1"/>
</dbReference>
<organism evidence="6 7">
    <name type="scientific">Prorocentrum cordatum</name>
    <dbReference type="NCBI Taxonomy" id="2364126"/>
    <lineage>
        <taxon>Eukaryota</taxon>
        <taxon>Sar</taxon>
        <taxon>Alveolata</taxon>
        <taxon>Dinophyceae</taxon>
        <taxon>Prorocentrales</taxon>
        <taxon>Prorocentraceae</taxon>
        <taxon>Prorocentrum</taxon>
    </lineage>
</organism>
<feature type="region of interest" description="Disordered" evidence="4">
    <location>
        <begin position="436"/>
        <end position="467"/>
    </location>
</feature>
<feature type="non-terminal residue" evidence="6">
    <location>
        <position position="508"/>
    </location>
</feature>
<evidence type="ECO:0000256" key="1">
    <source>
        <dbReference type="ARBA" id="ARBA00022737"/>
    </source>
</evidence>
<name>A0ABN9SL10_9DINO</name>
<sequence>MGDRYVEVLAWSDRLAKTCQRRAADACSQECAPDACRPEGDCNPDRVLQECRDHVRAQGSQLLLSMLGVALSAPSRSYLRGANLSLKQFLARHPEFHFEGPKGGEKVLWAGAGANLDTGLDACFHGTMMADPLLMTADPLFQWALAAVMMDRQPASPEPTGSPTGSPSSIWATPPSVWASPAFGGTPPLLAGPGMSLPGDAAQTRPAADISAAFGAGVGWPYWTAPWEHEPFAAWPPGAGPGEGGDCTTSQEQGHGEKPREGRGDGSAARSHLHLHPATHPFAHGAPAGFGLDTKAAAKGDEGAVVAAVRLRGLPFSVTVQDVLAFFAQHDVADRIADRPDATQLLRKANGRPSGQAVVQMRSRQDAEVARDSLNDKYMDTRYIEVFVYGGDDGDHNNGDAVSCATAAGQLPDGEPHGAIGITTPRMPWEVLVGQSRAPQQTDLEATRDRCGGKERPSAEGAGRAEPAEWSALFRFLERGQQADAEGPGIGGAFLLGGGPRSPTGGGA</sequence>
<feature type="compositionally biased region" description="Basic and acidic residues" evidence="4">
    <location>
        <begin position="254"/>
        <end position="264"/>
    </location>
</feature>
<dbReference type="InterPro" id="IPR012677">
    <property type="entry name" value="Nucleotide-bd_a/b_plait_sf"/>
</dbReference>
<keyword evidence="7" id="KW-1185">Reference proteome</keyword>
<evidence type="ECO:0000256" key="4">
    <source>
        <dbReference type="SAM" id="MobiDB-lite"/>
    </source>
</evidence>
<keyword evidence="1" id="KW-0677">Repeat</keyword>
<dbReference type="InterPro" id="IPR050666">
    <property type="entry name" value="ESRP"/>
</dbReference>
<dbReference type="SUPFAM" id="SSF54928">
    <property type="entry name" value="RNA-binding domain, RBD"/>
    <property type="match status" value="1"/>
</dbReference>
<reference evidence="6" key="1">
    <citation type="submission" date="2023-10" db="EMBL/GenBank/DDBJ databases">
        <authorList>
            <person name="Chen Y."/>
            <person name="Shah S."/>
            <person name="Dougan E. K."/>
            <person name="Thang M."/>
            <person name="Chan C."/>
        </authorList>
    </citation>
    <scope>NUCLEOTIDE SEQUENCE [LARGE SCALE GENOMIC DNA]</scope>
</reference>
<feature type="domain" description="RRM" evidence="5">
    <location>
        <begin position="307"/>
        <end position="386"/>
    </location>
</feature>
<dbReference type="PANTHER" id="PTHR13976">
    <property type="entry name" value="HETEROGENEOUS NUCLEAR RIBONUCLEOPROTEIN-RELATED"/>
    <property type="match status" value="1"/>
</dbReference>
<accession>A0ABN9SL10</accession>
<dbReference type="SMART" id="SM00360">
    <property type="entry name" value="RRM"/>
    <property type="match status" value="1"/>
</dbReference>
<feature type="region of interest" description="Disordered" evidence="4">
    <location>
        <begin position="479"/>
        <end position="508"/>
    </location>
</feature>
<evidence type="ECO:0000256" key="2">
    <source>
        <dbReference type="ARBA" id="ARBA00022884"/>
    </source>
</evidence>
<evidence type="ECO:0000313" key="6">
    <source>
        <dbReference type="EMBL" id="CAK0832472.1"/>
    </source>
</evidence>
<comment type="caution">
    <text evidence="6">The sequence shown here is derived from an EMBL/GenBank/DDBJ whole genome shotgun (WGS) entry which is preliminary data.</text>
</comment>
<dbReference type="Proteomes" id="UP001189429">
    <property type="component" value="Unassembled WGS sequence"/>
</dbReference>
<feature type="compositionally biased region" description="Gly residues" evidence="4">
    <location>
        <begin position="488"/>
        <end position="508"/>
    </location>
</feature>
<evidence type="ECO:0000256" key="3">
    <source>
        <dbReference type="PROSITE-ProRule" id="PRU00176"/>
    </source>
</evidence>
<protein>
    <recommendedName>
        <fullName evidence="5">RRM domain-containing protein</fullName>
    </recommendedName>
</protein>
<dbReference type="InterPro" id="IPR000504">
    <property type="entry name" value="RRM_dom"/>
</dbReference>
<proteinExistence type="predicted"/>
<gene>
    <name evidence="6" type="ORF">PCOR1329_LOCUS30480</name>
</gene>
<feature type="compositionally biased region" description="Basic and acidic residues" evidence="4">
    <location>
        <begin position="445"/>
        <end position="458"/>
    </location>
</feature>
<dbReference type="InterPro" id="IPR035979">
    <property type="entry name" value="RBD_domain_sf"/>
</dbReference>
<dbReference type="PROSITE" id="PS50102">
    <property type="entry name" value="RRM"/>
    <property type="match status" value="1"/>
</dbReference>
<dbReference type="EMBL" id="CAUYUJ010011725">
    <property type="protein sequence ID" value="CAK0832472.1"/>
    <property type="molecule type" value="Genomic_DNA"/>
</dbReference>
<evidence type="ECO:0000313" key="7">
    <source>
        <dbReference type="Proteomes" id="UP001189429"/>
    </source>
</evidence>
<dbReference type="Gene3D" id="3.30.70.330">
    <property type="match status" value="1"/>
</dbReference>